<evidence type="ECO:0000313" key="1">
    <source>
        <dbReference type="EMBL" id="KAK8202229.1"/>
    </source>
</evidence>
<comment type="caution">
    <text evidence="1">The sequence shown here is derived from an EMBL/GenBank/DDBJ whole genome shotgun (WGS) entry which is preliminary data.</text>
</comment>
<accession>A0ACC3S8W0</accession>
<keyword evidence="2" id="KW-1185">Reference proteome</keyword>
<gene>
    <name evidence="1" type="ORF">M8818_005756</name>
</gene>
<evidence type="ECO:0000313" key="2">
    <source>
        <dbReference type="Proteomes" id="UP001320706"/>
    </source>
</evidence>
<proteinExistence type="predicted"/>
<dbReference type="Proteomes" id="UP001320706">
    <property type="component" value="Unassembled WGS sequence"/>
</dbReference>
<reference evidence="1" key="1">
    <citation type="submission" date="2024-02" db="EMBL/GenBank/DDBJ databases">
        <title>Metagenome Assembled Genome of Zalaria obscura JY119.</title>
        <authorList>
            <person name="Vighnesh L."/>
            <person name="Jagadeeshwari U."/>
            <person name="Venkata Ramana C."/>
            <person name="Sasikala C."/>
        </authorList>
    </citation>
    <scope>NUCLEOTIDE SEQUENCE</scope>
    <source>
        <strain evidence="1">JY119</strain>
    </source>
</reference>
<dbReference type="EMBL" id="JAMKPW020000033">
    <property type="protein sequence ID" value="KAK8202229.1"/>
    <property type="molecule type" value="Genomic_DNA"/>
</dbReference>
<organism evidence="1 2">
    <name type="scientific">Zalaria obscura</name>
    <dbReference type="NCBI Taxonomy" id="2024903"/>
    <lineage>
        <taxon>Eukaryota</taxon>
        <taxon>Fungi</taxon>
        <taxon>Dikarya</taxon>
        <taxon>Ascomycota</taxon>
        <taxon>Pezizomycotina</taxon>
        <taxon>Dothideomycetes</taxon>
        <taxon>Dothideomycetidae</taxon>
        <taxon>Dothideales</taxon>
        <taxon>Zalariaceae</taxon>
        <taxon>Zalaria</taxon>
    </lineage>
</organism>
<sequence>MSIISKLKGGKKDLPKAQNPTQTDTAPKPKYKHVPTHALRDAMGAGPTNHSSQEQIAKARLSRPSSIYSTAPSGFKLPRSNSAMSGDWSYFGNQASSASSVASMSRSSSYNALSRIPYDVEPVPSIPAQYASQAPSVRNSQAGPSALRPTGSRASSYHGLSPLHGGTPAPNRARFSALPGKSPLSSHGGEMEMRPSPEAFPSQPQRKYFTHSNKPASSGVVSSATLTPPAVEMKKKRFSFMKKGPAVAAH</sequence>
<protein>
    <submittedName>
        <fullName evidence="1">Uncharacterized protein</fullName>
    </submittedName>
</protein>
<name>A0ACC3S8W0_9PEZI</name>